<dbReference type="OrthoDB" id="69461at2759"/>
<evidence type="ECO:0000313" key="12">
    <source>
        <dbReference type="Proteomes" id="UP000887568"/>
    </source>
</evidence>
<keyword evidence="7 10" id="KW-0472">Membrane</keyword>
<dbReference type="InterPro" id="IPR028945">
    <property type="entry name" value="Get1"/>
</dbReference>
<dbReference type="Proteomes" id="UP000887568">
    <property type="component" value="Unplaced"/>
</dbReference>
<dbReference type="GO" id="GO:0043495">
    <property type="term" value="F:protein-membrane adaptor activity"/>
    <property type="evidence" value="ECO:0007669"/>
    <property type="project" value="TreeGrafter"/>
</dbReference>
<dbReference type="GO" id="GO:0005789">
    <property type="term" value="C:endoplasmic reticulum membrane"/>
    <property type="evidence" value="ECO:0007669"/>
    <property type="project" value="UniProtKB-SubCell"/>
</dbReference>
<feature type="transmembrane region" description="Helical" evidence="10">
    <location>
        <begin position="96"/>
        <end position="119"/>
    </location>
</feature>
<dbReference type="GO" id="GO:0071816">
    <property type="term" value="P:tail-anchored membrane protein insertion into ER membrane"/>
    <property type="evidence" value="ECO:0007669"/>
    <property type="project" value="InterPro"/>
</dbReference>
<reference evidence="11" key="1">
    <citation type="submission" date="2022-11" db="UniProtKB">
        <authorList>
            <consortium name="EnsemblMetazoa"/>
        </authorList>
    </citation>
    <scope>IDENTIFICATION</scope>
</reference>
<dbReference type="OMA" id="CGMFTAF"/>
<dbReference type="EnsemblMetazoa" id="XM_038222788.1">
    <property type="protein sequence ID" value="XP_038078716.1"/>
    <property type="gene ID" value="LOC119746032"/>
</dbReference>
<keyword evidence="12" id="KW-1185">Reference proteome</keyword>
<dbReference type="Pfam" id="PF04420">
    <property type="entry name" value="CHD5"/>
    <property type="match status" value="1"/>
</dbReference>
<evidence type="ECO:0000256" key="9">
    <source>
        <dbReference type="ARBA" id="ARBA00033006"/>
    </source>
</evidence>
<keyword evidence="5" id="KW-0256">Endoplasmic reticulum</keyword>
<comment type="similarity">
    <text evidence="2">Belongs to the WRB/GET1 family.</text>
</comment>
<accession>A0A914BSY6</accession>
<feature type="transmembrane region" description="Helical" evidence="10">
    <location>
        <begin position="139"/>
        <end position="160"/>
    </location>
</feature>
<comment type="subcellular location">
    <subcellularLocation>
        <location evidence="1">Endoplasmic reticulum membrane</location>
        <topology evidence="1">Multi-pass membrane protein</topology>
    </subcellularLocation>
</comment>
<keyword evidence="6 10" id="KW-1133">Transmembrane helix</keyword>
<evidence type="ECO:0000256" key="10">
    <source>
        <dbReference type="SAM" id="Phobius"/>
    </source>
</evidence>
<dbReference type="Gene3D" id="1.10.287.660">
    <property type="entry name" value="Helix hairpin bin"/>
    <property type="match status" value="1"/>
</dbReference>
<dbReference type="PANTHER" id="PTHR42650:SF1">
    <property type="entry name" value="GUIDED ENTRY OF TAIL-ANCHORED PROTEINS FACTOR 1"/>
    <property type="match status" value="1"/>
</dbReference>
<evidence type="ECO:0000256" key="4">
    <source>
        <dbReference type="ARBA" id="ARBA00022692"/>
    </source>
</evidence>
<proteinExistence type="inferred from homology"/>
<evidence type="ECO:0000313" key="11">
    <source>
        <dbReference type="EnsemblMetazoa" id="XP_038078716.1"/>
    </source>
</evidence>
<evidence type="ECO:0000256" key="5">
    <source>
        <dbReference type="ARBA" id="ARBA00022824"/>
    </source>
</evidence>
<evidence type="ECO:0000256" key="2">
    <source>
        <dbReference type="ARBA" id="ARBA00010799"/>
    </source>
</evidence>
<organism evidence="11 12">
    <name type="scientific">Patiria miniata</name>
    <name type="common">Bat star</name>
    <name type="synonym">Asterina miniata</name>
    <dbReference type="NCBI Taxonomy" id="46514"/>
    <lineage>
        <taxon>Eukaryota</taxon>
        <taxon>Metazoa</taxon>
        <taxon>Echinodermata</taxon>
        <taxon>Eleutherozoa</taxon>
        <taxon>Asterozoa</taxon>
        <taxon>Asteroidea</taxon>
        <taxon>Valvatacea</taxon>
        <taxon>Valvatida</taxon>
        <taxon>Asterinidae</taxon>
        <taxon>Patiria</taxon>
    </lineage>
</organism>
<evidence type="ECO:0000256" key="1">
    <source>
        <dbReference type="ARBA" id="ARBA00004477"/>
    </source>
</evidence>
<feature type="transmembrane region" description="Helical" evidence="10">
    <location>
        <begin position="6"/>
        <end position="26"/>
    </location>
</feature>
<keyword evidence="4 10" id="KW-0812">Transmembrane</keyword>
<evidence type="ECO:0000256" key="6">
    <source>
        <dbReference type="ARBA" id="ARBA00022989"/>
    </source>
</evidence>
<dbReference type="AlphaFoldDB" id="A0A914BSY6"/>
<dbReference type="GO" id="GO:0043529">
    <property type="term" value="C:GET complex"/>
    <property type="evidence" value="ECO:0007669"/>
    <property type="project" value="TreeGrafter"/>
</dbReference>
<evidence type="ECO:0000256" key="8">
    <source>
        <dbReference type="ARBA" id="ARBA00032437"/>
    </source>
</evidence>
<protein>
    <recommendedName>
        <fullName evidence="3">Guided entry of tail-anchored proteins factor 1</fullName>
    </recommendedName>
    <alternativeName>
        <fullName evidence="8">Tail-anchored protein insertion receptor WRB</fullName>
    </alternativeName>
    <alternativeName>
        <fullName evidence="9">Tryptophan-rich basic protein</fullName>
    </alternativeName>
</protein>
<name>A0A914BSY6_PATMI</name>
<evidence type="ECO:0000256" key="7">
    <source>
        <dbReference type="ARBA" id="ARBA00023136"/>
    </source>
</evidence>
<evidence type="ECO:0000256" key="3">
    <source>
        <dbReference type="ARBA" id="ARBA00017951"/>
    </source>
</evidence>
<dbReference type="GeneID" id="119746032"/>
<dbReference type="InterPro" id="IPR029012">
    <property type="entry name" value="Helix_hairpin_bin_sf"/>
</dbReference>
<dbReference type="RefSeq" id="XP_038078716.1">
    <property type="nucleotide sequence ID" value="XM_038222788.1"/>
</dbReference>
<sequence length="182" mass="21066">MKIKMAASMFVVFLAVFVLHLSRYFIPSIVKQVTKILFQDSQVEGSLKIKIKKLGDEQSELNVKEEFPKFARIDRKINKLKDELKKIRQSKTAKSFTVSWGLTLALNSVQTCCFIFLIWRYRHEPMLILNEEWLWPLSWFIAFPSAVPGAVGITCWILLCNNILKRGQVMITAAWAPENQET</sequence>
<dbReference type="PANTHER" id="PTHR42650">
    <property type="entry name" value="TAIL-ANCHORED PROTEIN INSERTION RECEPTOR WRB"/>
    <property type="match status" value="1"/>
</dbReference>